<proteinExistence type="predicted"/>
<dbReference type="RefSeq" id="XP_028141754.1">
    <property type="nucleotide sequence ID" value="XM_028285953.1"/>
</dbReference>
<dbReference type="InterPro" id="IPR048365">
    <property type="entry name" value="TNP-like_RNaseH_N"/>
</dbReference>
<gene>
    <name evidence="2" type="primary">LOC114335676</name>
</gene>
<sequence>MLLRDKKGDTEFIEARQYSTERYPNFANYINVFMIKGIYRQWKQPICYTFSDGATNSRKLKNLIIDVIKELQNIGLTVVATVCDQGGPNAAAVYLLTRNPGRNSEVLPGCTPVAPEPINSLPLSVSNVKRTRVGRCTVTYVAGYVAEQVLKKVSCEQVLETILNSVKQKLNKMKFFDRKKQKLDSVPSLRNLNFTIRGFLYLKKKILKTNNNYLLLRAFQQDFIRKIFRVN</sequence>
<accession>A0A6P7FYV9</accession>
<dbReference type="InParanoid" id="A0A6P7FYV9"/>
<evidence type="ECO:0000313" key="2">
    <source>
        <dbReference type="RefSeq" id="XP_028141754.1"/>
    </source>
</evidence>
<evidence type="ECO:0000259" key="1">
    <source>
        <dbReference type="Pfam" id="PF21787"/>
    </source>
</evidence>
<dbReference type="AlphaFoldDB" id="A0A6P7FYV9"/>
<protein>
    <submittedName>
        <fullName evidence="2">Uncharacterized protein LOC114335676</fullName>
    </submittedName>
</protein>
<dbReference type="Pfam" id="PF21787">
    <property type="entry name" value="TNP-like_RNaseH_N"/>
    <property type="match status" value="1"/>
</dbReference>
<name>A0A6P7FYV9_DIAVI</name>
<reference evidence="2" key="1">
    <citation type="submission" date="2025-08" db="UniProtKB">
        <authorList>
            <consortium name="RefSeq"/>
        </authorList>
    </citation>
    <scope>IDENTIFICATION</scope>
    <source>
        <tissue evidence="2">Whole insect</tissue>
    </source>
</reference>
<feature type="domain" description="Transposable element P transposase-like RNase H" evidence="1">
    <location>
        <begin position="24"/>
        <end position="94"/>
    </location>
</feature>
<organism evidence="2">
    <name type="scientific">Diabrotica virgifera virgifera</name>
    <name type="common">western corn rootworm</name>
    <dbReference type="NCBI Taxonomy" id="50390"/>
    <lineage>
        <taxon>Eukaryota</taxon>
        <taxon>Metazoa</taxon>
        <taxon>Ecdysozoa</taxon>
        <taxon>Arthropoda</taxon>
        <taxon>Hexapoda</taxon>
        <taxon>Insecta</taxon>
        <taxon>Pterygota</taxon>
        <taxon>Neoptera</taxon>
        <taxon>Endopterygota</taxon>
        <taxon>Coleoptera</taxon>
        <taxon>Polyphaga</taxon>
        <taxon>Cucujiformia</taxon>
        <taxon>Chrysomeloidea</taxon>
        <taxon>Chrysomelidae</taxon>
        <taxon>Galerucinae</taxon>
        <taxon>Diabroticina</taxon>
        <taxon>Diabroticites</taxon>
        <taxon>Diabrotica</taxon>
    </lineage>
</organism>